<dbReference type="Proteomes" id="UP001180020">
    <property type="component" value="Unassembled WGS sequence"/>
</dbReference>
<comment type="caution">
    <text evidence="3">The sequence shown here is derived from an EMBL/GenBank/DDBJ whole genome shotgun (WGS) entry which is preliminary data.</text>
</comment>
<organism evidence="3 4">
    <name type="scientific">Acorus calamus</name>
    <name type="common">Sweet flag</name>
    <dbReference type="NCBI Taxonomy" id="4465"/>
    <lineage>
        <taxon>Eukaryota</taxon>
        <taxon>Viridiplantae</taxon>
        <taxon>Streptophyta</taxon>
        <taxon>Embryophyta</taxon>
        <taxon>Tracheophyta</taxon>
        <taxon>Spermatophyta</taxon>
        <taxon>Magnoliopsida</taxon>
        <taxon>Liliopsida</taxon>
        <taxon>Acoraceae</taxon>
        <taxon>Acorus</taxon>
    </lineage>
</organism>
<evidence type="ECO:0000256" key="1">
    <source>
        <dbReference type="SAM" id="MobiDB-lite"/>
    </source>
</evidence>
<protein>
    <recommendedName>
        <fullName evidence="2">DUF4283 domain-containing protein</fullName>
    </recommendedName>
</protein>
<sequence length="395" mass="43073">MALPEEAGDVTMDLSPESPALVETLHVGSGRPVVGRPPVLPKQGSIDRVLLSLQGNPYSGKGKGVVGETSEAKANGPVGMNPPRGPPTARSTALELIKPEVEDGQTFVDFLHRTWKPKGSTDILMREGRFFIAKFSHDDDMQVVMEGGPWLMSGRPIVLQQWTRDTKMEIERLETIPVWGNSSQGGGKARVNILLEWRVVTNGKATPVNPQQIASKASVHSKSTTDIPLNNGFSALNSEEDGSLDPTEAPPLVEHSTGTTNNLKRPPTIQEVNTAQEMKTGAQEKRDDSISSLVEPEQGHTTVEIALPASDPKKDKRPPGPTKETNQITEASLQYSYSKRMIRKQASKGGPLAPLVLIEITGPWTVGGNFNEVRYTWEKVGGRPMNINRLKRFND</sequence>
<evidence type="ECO:0000313" key="3">
    <source>
        <dbReference type="EMBL" id="KAK1312147.1"/>
    </source>
</evidence>
<name>A0AAV9EG25_ACOCL</name>
<dbReference type="InterPro" id="IPR025558">
    <property type="entry name" value="DUF4283"/>
</dbReference>
<feature type="region of interest" description="Disordered" evidence="1">
    <location>
        <begin position="211"/>
        <end position="330"/>
    </location>
</feature>
<accession>A0AAV9EG25</accession>
<dbReference type="InterPro" id="IPR040256">
    <property type="entry name" value="At4g02000-like"/>
</dbReference>
<reference evidence="3" key="2">
    <citation type="submission" date="2023-06" db="EMBL/GenBank/DDBJ databases">
        <authorList>
            <person name="Ma L."/>
            <person name="Liu K.-W."/>
            <person name="Li Z."/>
            <person name="Hsiao Y.-Y."/>
            <person name="Qi Y."/>
            <person name="Fu T."/>
            <person name="Tang G."/>
            <person name="Zhang D."/>
            <person name="Sun W.-H."/>
            <person name="Liu D.-K."/>
            <person name="Li Y."/>
            <person name="Chen G.-Z."/>
            <person name="Liu X.-D."/>
            <person name="Liao X.-Y."/>
            <person name="Jiang Y.-T."/>
            <person name="Yu X."/>
            <person name="Hao Y."/>
            <person name="Huang J."/>
            <person name="Zhao X.-W."/>
            <person name="Ke S."/>
            <person name="Chen Y.-Y."/>
            <person name="Wu W.-L."/>
            <person name="Hsu J.-L."/>
            <person name="Lin Y.-F."/>
            <person name="Huang M.-D."/>
            <person name="Li C.-Y."/>
            <person name="Huang L."/>
            <person name="Wang Z.-W."/>
            <person name="Zhao X."/>
            <person name="Zhong W.-Y."/>
            <person name="Peng D.-H."/>
            <person name="Ahmad S."/>
            <person name="Lan S."/>
            <person name="Zhang J.-S."/>
            <person name="Tsai W.-C."/>
            <person name="Van De Peer Y."/>
            <person name="Liu Z.-J."/>
        </authorList>
    </citation>
    <scope>NUCLEOTIDE SEQUENCE</scope>
    <source>
        <strain evidence="3">CP</strain>
        <tissue evidence="3">Leaves</tissue>
    </source>
</reference>
<keyword evidence="4" id="KW-1185">Reference proteome</keyword>
<dbReference type="AlphaFoldDB" id="A0AAV9EG25"/>
<gene>
    <name evidence="3" type="ORF">QJS10_CPA07g00501</name>
</gene>
<evidence type="ECO:0000259" key="2">
    <source>
        <dbReference type="Pfam" id="PF14111"/>
    </source>
</evidence>
<evidence type="ECO:0000313" key="4">
    <source>
        <dbReference type="Proteomes" id="UP001180020"/>
    </source>
</evidence>
<dbReference type="PANTHER" id="PTHR31286:SF180">
    <property type="entry name" value="OS10G0362600 PROTEIN"/>
    <property type="match status" value="1"/>
</dbReference>
<dbReference type="PANTHER" id="PTHR31286">
    <property type="entry name" value="GLYCINE-RICH CELL WALL STRUCTURAL PROTEIN 1.8-LIKE"/>
    <property type="match status" value="1"/>
</dbReference>
<proteinExistence type="predicted"/>
<feature type="region of interest" description="Disordered" evidence="1">
    <location>
        <begin position="60"/>
        <end position="90"/>
    </location>
</feature>
<feature type="compositionally biased region" description="Polar residues" evidence="1">
    <location>
        <begin position="211"/>
        <end position="237"/>
    </location>
</feature>
<feature type="domain" description="DUF4283" evidence="2">
    <location>
        <begin position="101"/>
        <end position="168"/>
    </location>
</feature>
<dbReference type="Pfam" id="PF14111">
    <property type="entry name" value="DUF4283"/>
    <property type="match status" value="1"/>
</dbReference>
<dbReference type="EMBL" id="JAUJYO010000007">
    <property type="protein sequence ID" value="KAK1312147.1"/>
    <property type="molecule type" value="Genomic_DNA"/>
</dbReference>
<reference evidence="3" key="1">
    <citation type="journal article" date="2023" name="Nat. Commun.">
        <title>Diploid and tetraploid genomes of Acorus and the evolution of monocots.</title>
        <authorList>
            <person name="Ma L."/>
            <person name="Liu K.W."/>
            <person name="Li Z."/>
            <person name="Hsiao Y.Y."/>
            <person name="Qi Y."/>
            <person name="Fu T."/>
            <person name="Tang G.D."/>
            <person name="Zhang D."/>
            <person name="Sun W.H."/>
            <person name="Liu D.K."/>
            <person name="Li Y."/>
            <person name="Chen G.Z."/>
            <person name="Liu X.D."/>
            <person name="Liao X.Y."/>
            <person name="Jiang Y.T."/>
            <person name="Yu X."/>
            <person name="Hao Y."/>
            <person name="Huang J."/>
            <person name="Zhao X.W."/>
            <person name="Ke S."/>
            <person name="Chen Y.Y."/>
            <person name="Wu W.L."/>
            <person name="Hsu J.L."/>
            <person name="Lin Y.F."/>
            <person name="Huang M.D."/>
            <person name="Li C.Y."/>
            <person name="Huang L."/>
            <person name="Wang Z.W."/>
            <person name="Zhao X."/>
            <person name="Zhong W.Y."/>
            <person name="Peng D.H."/>
            <person name="Ahmad S."/>
            <person name="Lan S."/>
            <person name="Zhang J.S."/>
            <person name="Tsai W.C."/>
            <person name="Van de Peer Y."/>
            <person name="Liu Z.J."/>
        </authorList>
    </citation>
    <scope>NUCLEOTIDE SEQUENCE</scope>
    <source>
        <strain evidence="3">CP</strain>
    </source>
</reference>